<evidence type="ECO:0000313" key="2">
    <source>
        <dbReference type="Proteomes" id="UP000265520"/>
    </source>
</evidence>
<protein>
    <recommendedName>
        <fullName evidence="3">Retrotransposon gag domain-containing protein</fullName>
    </recommendedName>
</protein>
<feature type="non-terminal residue" evidence="1">
    <location>
        <position position="47"/>
    </location>
</feature>
<evidence type="ECO:0000313" key="1">
    <source>
        <dbReference type="EMBL" id="MCI83907.1"/>
    </source>
</evidence>
<name>A0A392V6S8_9FABA</name>
<sequence>MQMEGSHIRSWRDMANAFIKQYQYNIDMAPDCTQLQNMSQKEGELFK</sequence>
<comment type="caution">
    <text evidence="1">The sequence shown here is derived from an EMBL/GenBank/DDBJ whole genome shotgun (WGS) entry which is preliminary data.</text>
</comment>
<organism evidence="1 2">
    <name type="scientific">Trifolium medium</name>
    <dbReference type="NCBI Taxonomy" id="97028"/>
    <lineage>
        <taxon>Eukaryota</taxon>
        <taxon>Viridiplantae</taxon>
        <taxon>Streptophyta</taxon>
        <taxon>Embryophyta</taxon>
        <taxon>Tracheophyta</taxon>
        <taxon>Spermatophyta</taxon>
        <taxon>Magnoliopsida</taxon>
        <taxon>eudicotyledons</taxon>
        <taxon>Gunneridae</taxon>
        <taxon>Pentapetalae</taxon>
        <taxon>rosids</taxon>
        <taxon>fabids</taxon>
        <taxon>Fabales</taxon>
        <taxon>Fabaceae</taxon>
        <taxon>Papilionoideae</taxon>
        <taxon>50 kb inversion clade</taxon>
        <taxon>NPAAA clade</taxon>
        <taxon>Hologalegina</taxon>
        <taxon>IRL clade</taxon>
        <taxon>Trifolieae</taxon>
        <taxon>Trifolium</taxon>
    </lineage>
</organism>
<reference evidence="1 2" key="1">
    <citation type="journal article" date="2018" name="Front. Plant Sci.">
        <title>Red Clover (Trifolium pratense) and Zigzag Clover (T. medium) - A Picture of Genomic Similarities and Differences.</title>
        <authorList>
            <person name="Dluhosova J."/>
            <person name="Istvanek J."/>
            <person name="Nedelnik J."/>
            <person name="Repkova J."/>
        </authorList>
    </citation>
    <scope>NUCLEOTIDE SEQUENCE [LARGE SCALE GENOMIC DNA]</scope>
    <source>
        <strain evidence="2">cv. 10/8</strain>
        <tissue evidence="1">Leaf</tissue>
    </source>
</reference>
<keyword evidence="2" id="KW-1185">Reference proteome</keyword>
<accession>A0A392V6S8</accession>
<dbReference type="Proteomes" id="UP000265520">
    <property type="component" value="Unassembled WGS sequence"/>
</dbReference>
<proteinExistence type="predicted"/>
<evidence type="ECO:0008006" key="3">
    <source>
        <dbReference type="Google" id="ProtNLM"/>
    </source>
</evidence>
<dbReference type="EMBL" id="LXQA011078106">
    <property type="protein sequence ID" value="MCI83907.1"/>
    <property type="molecule type" value="Genomic_DNA"/>
</dbReference>
<dbReference type="AlphaFoldDB" id="A0A392V6S8"/>